<organism evidence="2 3">
    <name type="scientific">Geomesophilobacter sediminis</name>
    <dbReference type="NCBI Taxonomy" id="2798584"/>
    <lineage>
        <taxon>Bacteria</taxon>
        <taxon>Pseudomonadati</taxon>
        <taxon>Thermodesulfobacteriota</taxon>
        <taxon>Desulfuromonadia</taxon>
        <taxon>Geobacterales</taxon>
        <taxon>Geobacteraceae</taxon>
        <taxon>Geomesophilobacter</taxon>
    </lineage>
</organism>
<gene>
    <name evidence="2" type="ORF">JFN93_21985</name>
</gene>
<feature type="domain" description="MobA-like NTP transferase" evidence="1">
    <location>
        <begin position="12"/>
        <end position="155"/>
    </location>
</feature>
<dbReference type="AlphaFoldDB" id="A0A8J7M2D6"/>
<sequence>MHEASTPYPVAAILVAAGKSQRMGTCKQLLPLGEETVLARCLAALREGGIADIVVVVSPEGEAVAAEAARFAVRVVVNPDPEADMASSVRAGREALAAGAGSVAVALSDYPLVRGATVRSLVQAAREQKGRIILPLYAGRRGHPLLLPRPVLDELVPGRLLRDLVRSDPARVAEVAVDDPGVLLDMDTPEDYRAMLAFAERTVGTTRRP</sequence>
<comment type="caution">
    <text evidence="2">The sequence shown here is derived from an EMBL/GenBank/DDBJ whole genome shotgun (WGS) entry which is preliminary data.</text>
</comment>
<dbReference type="GO" id="GO:0016779">
    <property type="term" value="F:nucleotidyltransferase activity"/>
    <property type="evidence" value="ECO:0007669"/>
    <property type="project" value="UniProtKB-ARBA"/>
</dbReference>
<dbReference type="SUPFAM" id="SSF53448">
    <property type="entry name" value="Nucleotide-diphospho-sugar transferases"/>
    <property type="match status" value="1"/>
</dbReference>
<dbReference type="Pfam" id="PF12804">
    <property type="entry name" value="NTP_transf_3"/>
    <property type="match status" value="1"/>
</dbReference>
<evidence type="ECO:0000313" key="3">
    <source>
        <dbReference type="Proteomes" id="UP000636888"/>
    </source>
</evidence>
<proteinExistence type="predicted"/>
<dbReference type="Gene3D" id="3.90.550.10">
    <property type="entry name" value="Spore Coat Polysaccharide Biosynthesis Protein SpsA, Chain A"/>
    <property type="match status" value="1"/>
</dbReference>
<dbReference type="InterPro" id="IPR025877">
    <property type="entry name" value="MobA-like_NTP_Trfase"/>
</dbReference>
<evidence type="ECO:0000259" key="1">
    <source>
        <dbReference type="Pfam" id="PF12804"/>
    </source>
</evidence>
<dbReference type="EMBL" id="JAEMHM010000023">
    <property type="protein sequence ID" value="MBJ6727392.1"/>
    <property type="molecule type" value="Genomic_DNA"/>
</dbReference>
<name>A0A8J7M2D6_9BACT</name>
<keyword evidence="3" id="KW-1185">Reference proteome</keyword>
<dbReference type="Proteomes" id="UP000636888">
    <property type="component" value="Unassembled WGS sequence"/>
</dbReference>
<evidence type="ECO:0000313" key="2">
    <source>
        <dbReference type="EMBL" id="MBJ6727392.1"/>
    </source>
</evidence>
<dbReference type="PANTHER" id="PTHR43777:SF1">
    <property type="entry name" value="MOLYBDENUM COFACTOR CYTIDYLYLTRANSFERASE"/>
    <property type="match status" value="1"/>
</dbReference>
<reference evidence="2" key="1">
    <citation type="submission" date="2020-12" db="EMBL/GenBank/DDBJ databases">
        <title>Geomonas sp. Red875, isolated from river sediment.</title>
        <authorList>
            <person name="Xu Z."/>
            <person name="Zhang Z."/>
            <person name="Masuda Y."/>
            <person name="Itoh H."/>
            <person name="Senoo K."/>
        </authorList>
    </citation>
    <scope>NUCLEOTIDE SEQUENCE</scope>
    <source>
        <strain evidence="2">Red875</strain>
    </source>
</reference>
<protein>
    <submittedName>
        <fullName evidence="2">Nucleotidyltransferase family protein</fullName>
    </submittedName>
</protein>
<dbReference type="RefSeq" id="WP_199386449.1">
    <property type="nucleotide sequence ID" value="NZ_JAEMHM010000023.1"/>
</dbReference>
<dbReference type="InterPro" id="IPR029044">
    <property type="entry name" value="Nucleotide-diphossugar_trans"/>
</dbReference>
<accession>A0A8J7M2D6</accession>
<dbReference type="PANTHER" id="PTHR43777">
    <property type="entry name" value="MOLYBDENUM COFACTOR CYTIDYLYLTRANSFERASE"/>
    <property type="match status" value="1"/>
</dbReference>
<dbReference type="CDD" id="cd04182">
    <property type="entry name" value="GT_2_like_f"/>
    <property type="match status" value="1"/>
</dbReference>